<feature type="compositionally biased region" description="Basic and acidic residues" evidence="1">
    <location>
        <begin position="404"/>
        <end position="417"/>
    </location>
</feature>
<evidence type="ECO:0000313" key="3">
    <source>
        <dbReference type="EMBL" id="OAE97706.1"/>
    </source>
</evidence>
<organism evidence="3 4">
    <name type="scientific">Bradyrhizobium centrolobii</name>
    <dbReference type="NCBI Taxonomy" id="1505087"/>
    <lineage>
        <taxon>Bacteria</taxon>
        <taxon>Pseudomonadati</taxon>
        <taxon>Pseudomonadota</taxon>
        <taxon>Alphaproteobacteria</taxon>
        <taxon>Hyphomicrobiales</taxon>
        <taxon>Nitrobacteraceae</taxon>
        <taxon>Bradyrhizobium</taxon>
    </lineage>
</organism>
<evidence type="ECO:0000256" key="2">
    <source>
        <dbReference type="SAM" id="SignalP"/>
    </source>
</evidence>
<dbReference type="Proteomes" id="UP000076959">
    <property type="component" value="Unassembled WGS sequence"/>
</dbReference>
<evidence type="ECO:0000256" key="1">
    <source>
        <dbReference type="SAM" id="MobiDB-lite"/>
    </source>
</evidence>
<gene>
    <name evidence="3" type="ORF">AYJ54_34850</name>
</gene>
<feature type="signal peptide" evidence="2">
    <location>
        <begin position="1"/>
        <end position="27"/>
    </location>
</feature>
<keyword evidence="4" id="KW-1185">Reference proteome</keyword>
<dbReference type="OrthoDB" id="9804333at2"/>
<feature type="chain" id="PRO_5008054354" description="Phosphoesterase" evidence="2">
    <location>
        <begin position="28"/>
        <end position="693"/>
    </location>
</feature>
<protein>
    <recommendedName>
        <fullName evidence="5">Phosphoesterase</fullName>
    </recommendedName>
</protein>
<evidence type="ECO:0008006" key="5">
    <source>
        <dbReference type="Google" id="ProtNLM"/>
    </source>
</evidence>
<feature type="region of interest" description="Disordered" evidence="1">
    <location>
        <begin position="397"/>
        <end position="438"/>
    </location>
</feature>
<reference evidence="3 4" key="1">
    <citation type="submission" date="2016-03" db="EMBL/GenBank/DDBJ databases">
        <title>Draft Genome Sequence of the Strain BR 10245 (Bradyrhizobium sp.) isolated from nodules of Centrolobium paraense.</title>
        <authorList>
            <person name="Simoes-Araujo J.L.Sr."/>
            <person name="Barauna A.C."/>
            <person name="Silva K."/>
            <person name="Zilli J.E."/>
        </authorList>
    </citation>
    <scope>NUCLEOTIDE SEQUENCE [LARGE SCALE GENOMIC DNA]</scope>
    <source>
        <strain evidence="3 4">BR 10245</strain>
    </source>
</reference>
<dbReference type="STRING" id="1505087.AYJ54_34850"/>
<accession>A0A176Y7G5</accession>
<dbReference type="AlphaFoldDB" id="A0A176Y7G5"/>
<evidence type="ECO:0000313" key="4">
    <source>
        <dbReference type="Proteomes" id="UP000076959"/>
    </source>
</evidence>
<sequence length="693" mass="74374">MLPRSKIIMLTAASASLAMVGATTANADNGNDRNNNSVVHHRDAPNPYVAGDMHNHNTCTDGSVSVGYALDRILGSGTAAAGGPNFDIDWFTLGNHGGSGNRDCRFSDTSAAVPGETTTYWNNTLGQTIDGITIGSLKGTPSGSGNNRVMWRWQNIQEIEWPYIVRRSQQYNKVVIEGLEWIVPGHEHADVGVITGQNPRGRHVGSADNMAKFEYLYDRNDNDLIGPVDESGNSVWAGKISNAGLVGDNAHQKAVTAVTWLQSHYPLSSYVVPTHSERQGPFSSTGNAGYNIEHFRDLNNAGPTVAFGIESPGHFAEGGVNGGSGSYGSGAVGGGTYGMQGIYTAKIGGLWDGMLGEGRNFFIYVSSDWHSRGSFGARDTSTTADFWPGEYTKLYVPNSNYDSQDGHDDDHGGDGKRSDKRHGNGQGNDGSDFESRDVVDGMRQGNSYSVNADIIGPDMVFRARGPHGDWKTMGETLVVDPGDMITLEMAVTVPTKNNSPYGFNNPLLEQLGISQPLNKPYLDHIDLITGNITGVIAPGAPGYAVPNAAGTAGEAIVYNPSTKIAKQVATSSMTETRNRDGSSRFTFTTRMKAGSTPFYIRTRGTNLPPATPNATDGEGNPLLDKNNVNVVCADPACPSHLGKVNNTLRVTNDVQAWSNVWFYANPIFVRPANQPKLLVERNAELAERLADRH</sequence>
<proteinExistence type="predicted"/>
<comment type="caution">
    <text evidence="3">The sequence shown here is derived from an EMBL/GenBank/DDBJ whole genome shotgun (WGS) entry which is preliminary data.</text>
</comment>
<keyword evidence="2" id="KW-0732">Signal</keyword>
<name>A0A176Y7G5_9BRAD</name>
<dbReference type="EMBL" id="LUUB01000124">
    <property type="protein sequence ID" value="OAE97706.1"/>
    <property type="molecule type" value="Genomic_DNA"/>
</dbReference>